<comment type="caution">
    <text evidence="1">The sequence shown here is derived from an EMBL/GenBank/DDBJ whole genome shotgun (WGS) entry which is preliminary data.</text>
</comment>
<organism evidence="1 2">
    <name type="scientific">Pleurodeles waltl</name>
    <name type="common">Iberian ribbed newt</name>
    <dbReference type="NCBI Taxonomy" id="8319"/>
    <lineage>
        <taxon>Eukaryota</taxon>
        <taxon>Metazoa</taxon>
        <taxon>Chordata</taxon>
        <taxon>Craniata</taxon>
        <taxon>Vertebrata</taxon>
        <taxon>Euteleostomi</taxon>
        <taxon>Amphibia</taxon>
        <taxon>Batrachia</taxon>
        <taxon>Caudata</taxon>
        <taxon>Salamandroidea</taxon>
        <taxon>Salamandridae</taxon>
        <taxon>Pleurodelinae</taxon>
        <taxon>Pleurodeles</taxon>
    </lineage>
</organism>
<accession>A0AAV7MC35</accession>
<protein>
    <submittedName>
        <fullName evidence="1">Uncharacterized protein</fullName>
    </submittedName>
</protein>
<dbReference type="EMBL" id="JANPWB010000014">
    <property type="protein sequence ID" value="KAJ1100734.1"/>
    <property type="molecule type" value="Genomic_DNA"/>
</dbReference>
<evidence type="ECO:0000313" key="2">
    <source>
        <dbReference type="Proteomes" id="UP001066276"/>
    </source>
</evidence>
<reference evidence="1" key="1">
    <citation type="journal article" date="2022" name="bioRxiv">
        <title>Sequencing and chromosome-scale assembly of the giantPleurodeles waltlgenome.</title>
        <authorList>
            <person name="Brown T."/>
            <person name="Elewa A."/>
            <person name="Iarovenko S."/>
            <person name="Subramanian E."/>
            <person name="Araus A.J."/>
            <person name="Petzold A."/>
            <person name="Susuki M."/>
            <person name="Suzuki K.-i.T."/>
            <person name="Hayashi T."/>
            <person name="Toyoda A."/>
            <person name="Oliveira C."/>
            <person name="Osipova E."/>
            <person name="Leigh N.D."/>
            <person name="Simon A."/>
            <person name="Yun M.H."/>
        </authorList>
    </citation>
    <scope>NUCLEOTIDE SEQUENCE</scope>
    <source>
        <strain evidence="1">20211129_DDA</strain>
        <tissue evidence="1">Liver</tissue>
    </source>
</reference>
<dbReference type="Proteomes" id="UP001066276">
    <property type="component" value="Chromosome 10"/>
</dbReference>
<evidence type="ECO:0000313" key="1">
    <source>
        <dbReference type="EMBL" id="KAJ1100734.1"/>
    </source>
</evidence>
<name>A0AAV7MC35_PLEWA</name>
<gene>
    <name evidence="1" type="ORF">NDU88_005815</name>
</gene>
<proteinExistence type="predicted"/>
<dbReference type="AlphaFoldDB" id="A0AAV7MC35"/>
<keyword evidence="2" id="KW-1185">Reference proteome</keyword>
<sequence>MLTKTTGGPKGKKMEDECSLGAEELESPVTHSCMEALFASLRDNLQAAKRGLSSDLKELWRDLDEVGERVATVERKDVGCSKEIEHIDLQSHTQRTLKTAHSGIIS</sequence>